<dbReference type="RefSeq" id="WP_212533456.1">
    <property type="nucleotide sequence ID" value="NZ_JAGSOG010000362.1"/>
</dbReference>
<dbReference type="AlphaFoldDB" id="A0A941IRN9"/>
<organism evidence="1 2">
    <name type="scientific">Actinospica durhamensis</name>
    <dbReference type="NCBI Taxonomy" id="1508375"/>
    <lineage>
        <taxon>Bacteria</taxon>
        <taxon>Bacillati</taxon>
        <taxon>Actinomycetota</taxon>
        <taxon>Actinomycetes</taxon>
        <taxon>Catenulisporales</taxon>
        <taxon>Actinospicaceae</taxon>
        <taxon>Actinospica</taxon>
    </lineage>
</organism>
<proteinExistence type="predicted"/>
<dbReference type="NCBIfam" id="NF045560">
    <property type="entry name" value="aroma_sacti_dom"/>
    <property type="match status" value="1"/>
</dbReference>
<dbReference type="EMBL" id="JAGSOG010000362">
    <property type="protein sequence ID" value="MBR7839010.1"/>
    <property type="molecule type" value="Genomic_DNA"/>
</dbReference>
<name>A0A941IRN9_9ACTN</name>
<gene>
    <name evidence="1" type="ORF">KDL01_37435</name>
</gene>
<reference evidence="1" key="1">
    <citation type="submission" date="2021-04" db="EMBL/GenBank/DDBJ databases">
        <title>Genome based classification of Actinospica acidithermotolerans sp. nov., an actinobacterium isolated from an Indonesian hot spring.</title>
        <authorList>
            <person name="Kusuma A.B."/>
            <person name="Putra K.E."/>
            <person name="Nafisah S."/>
            <person name="Loh J."/>
            <person name="Nouioui I."/>
            <person name="Goodfellow M."/>
        </authorList>
    </citation>
    <scope>NUCLEOTIDE SEQUENCE</scope>
    <source>
        <strain evidence="1">CSCA 57</strain>
    </source>
</reference>
<protein>
    <submittedName>
        <fullName evidence="1">Uncharacterized protein</fullName>
    </submittedName>
</protein>
<evidence type="ECO:0000313" key="2">
    <source>
        <dbReference type="Proteomes" id="UP000675781"/>
    </source>
</evidence>
<dbReference type="Proteomes" id="UP000675781">
    <property type="component" value="Unassembled WGS sequence"/>
</dbReference>
<comment type="caution">
    <text evidence="1">The sequence shown here is derived from an EMBL/GenBank/DDBJ whole genome shotgun (WGS) entry which is preliminary data.</text>
</comment>
<sequence length="66" mass="7335">MTQGRRTETQLIAAGFDLSLLSDEQREVLLELTEEEFELLADIKSRMDEAAPEVQAHGELAGATLF</sequence>
<evidence type="ECO:0000313" key="1">
    <source>
        <dbReference type="EMBL" id="MBR7839010.1"/>
    </source>
</evidence>
<accession>A0A941IRN9</accession>
<keyword evidence="2" id="KW-1185">Reference proteome</keyword>
<dbReference type="InterPro" id="IPR054632">
    <property type="entry name" value="Aroma_sacti_dom"/>
</dbReference>